<keyword evidence="2" id="KW-1185">Reference proteome</keyword>
<gene>
    <name evidence="1" type="ORF">ACOLOM_LOCUS5518</name>
</gene>
<name>A0ACA9M406_9GLOM</name>
<sequence length="333" mass="39074">MSLEDLEARRQKSFGAFSVLADGIISEYILSKLSAEELALSSRISKFFYVFAHDDQLWKKHCLDKWGRDGEVMENFVYRGSWLLSYLFPTLMSEKEERVIWNHPACQTLRFSDISSHYLYAKWCRCNMDLSNFVPSPDLPPETTIRVEDGRKLTKERFEAFFDAQAIPVLIKDGGVDEWRAWKDWKWENLFQKLLFRVANDHGGINRYFLMTLKSYAHYMKIQRDETPLYIFDNEFADRNLEMADAYEVPKYFQRDLFETLFEGRPPYRWMIIGPARSGLAISRTGMNGHQSLFNEEILDDTKDSATSLLWYLEVYPQLEPGALPLEIVQEPG</sequence>
<protein>
    <submittedName>
        <fullName evidence="1">15775_t:CDS:1</fullName>
    </submittedName>
</protein>
<dbReference type="EMBL" id="CAJVPT010010273">
    <property type="protein sequence ID" value="CAG8568739.1"/>
    <property type="molecule type" value="Genomic_DNA"/>
</dbReference>
<dbReference type="Proteomes" id="UP000789525">
    <property type="component" value="Unassembled WGS sequence"/>
</dbReference>
<evidence type="ECO:0000313" key="1">
    <source>
        <dbReference type="EMBL" id="CAG8568739.1"/>
    </source>
</evidence>
<proteinExistence type="predicted"/>
<evidence type="ECO:0000313" key="2">
    <source>
        <dbReference type="Proteomes" id="UP000789525"/>
    </source>
</evidence>
<accession>A0ACA9M406</accession>
<reference evidence="1" key="1">
    <citation type="submission" date="2021-06" db="EMBL/GenBank/DDBJ databases">
        <authorList>
            <person name="Kallberg Y."/>
            <person name="Tangrot J."/>
            <person name="Rosling A."/>
        </authorList>
    </citation>
    <scope>NUCLEOTIDE SEQUENCE</scope>
    <source>
        <strain evidence="1">CL356</strain>
    </source>
</reference>
<organism evidence="1 2">
    <name type="scientific">Acaulospora colombiana</name>
    <dbReference type="NCBI Taxonomy" id="27376"/>
    <lineage>
        <taxon>Eukaryota</taxon>
        <taxon>Fungi</taxon>
        <taxon>Fungi incertae sedis</taxon>
        <taxon>Mucoromycota</taxon>
        <taxon>Glomeromycotina</taxon>
        <taxon>Glomeromycetes</taxon>
        <taxon>Diversisporales</taxon>
        <taxon>Acaulosporaceae</taxon>
        <taxon>Acaulospora</taxon>
    </lineage>
</organism>
<comment type="caution">
    <text evidence="1">The sequence shown here is derived from an EMBL/GenBank/DDBJ whole genome shotgun (WGS) entry which is preliminary data.</text>
</comment>